<dbReference type="Pfam" id="PF03104">
    <property type="entry name" value="DNA_pol_B_exo1"/>
    <property type="match status" value="1"/>
</dbReference>
<dbReference type="GO" id="GO:0003688">
    <property type="term" value="F:DNA replication origin binding"/>
    <property type="evidence" value="ECO:0007669"/>
    <property type="project" value="TreeGrafter"/>
</dbReference>
<dbReference type="InterPro" id="IPR006133">
    <property type="entry name" value="DNA-dir_DNA_pol_B_exonuc"/>
</dbReference>
<keyword evidence="4" id="KW-1185">Reference proteome</keyword>
<dbReference type="EMBL" id="ASPP01024887">
    <property type="protein sequence ID" value="ETO08557.1"/>
    <property type="molecule type" value="Genomic_DNA"/>
</dbReference>
<dbReference type="GO" id="GO:0003682">
    <property type="term" value="F:chromatin binding"/>
    <property type="evidence" value="ECO:0007669"/>
    <property type="project" value="TreeGrafter"/>
</dbReference>
<keyword evidence="3" id="KW-0548">Nucleotidyltransferase</keyword>
<dbReference type="Gene3D" id="3.30.420.10">
    <property type="entry name" value="Ribonuclease H-like superfamily/Ribonuclease H"/>
    <property type="match status" value="1"/>
</dbReference>
<name>X6M517_RETFI</name>
<sequence length="422" mass="49931">MKVYGEIEQIRRKLGVSKWMCRPKKMKYCFRERKVIPFETEYLQVRYGYQFDPIDPENSGETYEAVLGSRSSALELLLLDKDIMGPCWIRVPYEIKKEGETNKYSWCKLEIELEDSYDRIEVAIGNFQSPDLKILSLSLQTTLDEKNNTKLHVYVHVFTIKKIDLNPFPYNLENELKEKQFDINRLKTFGTETEMLNYFSAELKEWDCDIIVGHKLFDFVLDVLFDRMDKLRTKHWSRIGRLRRLKMPFLGGRLMKKSLGCGRLLCDTFLSAQEFIHQNTYTLSHLVKTQLGISNYQNIDINKIKEYWLDGKQLAEIIRHCIVDGSLIAKIMFKLQILPLTKALTILCGNVWQRSLISQRAERNEYLLLHEFHRAGFITPEKYTMNEKFNKHIIDENYNDNDNDNQNKNNKKKEKNHNILVV</sequence>
<organism evidence="3 4">
    <name type="scientific">Reticulomyxa filosa</name>
    <dbReference type="NCBI Taxonomy" id="46433"/>
    <lineage>
        <taxon>Eukaryota</taxon>
        <taxon>Sar</taxon>
        <taxon>Rhizaria</taxon>
        <taxon>Retaria</taxon>
        <taxon>Foraminifera</taxon>
        <taxon>Monothalamids</taxon>
        <taxon>Reticulomyxidae</taxon>
        <taxon>Reticulomyxa</taxon>
    </lineage>
</organism>
<protein>
    <submittedName>
        <fullName evidence="3">DNA-directed DNA polymerase alpha 1</fullName>
    </submittedName>
</protein>
<dbReference type="PANTHER" id="PTHR45861">
    <property type="entry name" value="DNA POLYMERASE ALPHA CATALYTIC SUBUNIT"/>
    <property type="match status" value="1"/>
</dbReference>
<dbReference type="InterPro" id="IPR012337">
    <property type="entry name" value="RNaseH-like_sf"/>
</dbReference>
<dbReference type="GO" id="GO:0003697">
    <property type="term" value="F:single-stranded DNA binding"/>
    <property type="evidence" value="ECO:0007669"/>
    <property type="project" value="TreeGrafter"/>
</dbReference>
<proteinExistence type="predicted"/>
<evidence type="ECO:0000313" key="4">
    <source>
        <dbReference type="Proteomes" id="UP000023152"/>
    </source>
</evidence>
<accession>X6M517</accession>
<dbReference type="GO" id="GO:0005658">
    <property type="term" value="C:alpha DNA polymerase:primase complex"/>
    <property type="evidence" value="ECO:0007669"/>
    <property type="project" value="TreeGrafter"/>
</dbReference>
<keyword evidence="3" id="KW-0808">Transferase</keyword>
<evidence type="ECO:0000313" key="3">
    <source>
        <dbReference type="EMBL" id="ETO08557.1"/>
    </source>
</evidence>
<dbReference type="AlphaFoldDB" id="X6M517"/>
<dbReference type="CDD" id="cd05776">
    <property type="entry name" value="DNA_polB_alpha_exo"/>
    <property type="match status" value="1"/>
</dbReference>
<dbReference type="OMA" id="CKLEIEL"/>
<dbReference type="GO" id="GO:1902975">
    <property type="term" value="P:mitotic DNA replication initiation"/>
    <property type="evidence" value="ECO:0007669"/>
    <property type="project" value="TreeGrafter"/>
</dbReference>
<feature type="domain" description="DNA-directed DNA polymerase family B exonuclease" evidence="2">
    <location>
        <begin position="69"/>
        <end position="284"/>
    </location>
</feature>
<dbReference type="PANTHER" id="PTHR45861:SF1">
    <property type="entry name" value="DNA POLYMERASE ALPHA CATALYTIC SUBUNIT"/>
    <property type="match status" value="1"/>
</dbReference>
<feature type="region of interest" description="Disordered" evidence="1">
    <location>
        <begin position="396"/>
        <end position="422"/>
    </location>
</feature>
<dbReference type="Gene3D" id="3.30.70.2820">
    <property type="match status" value="1"/>
</dbReference>
<dbReference type="InterPro" id="IPR036397">
    <property type="entry name" value="RNaseH_sf"/>
</dbReference>
<dbReference type="NCBIfam" id="TIGR00592">
    <property type="entry name" value="pol2"/>
    <property type="match status" value="1"/>
</dbReference>
<evidence type="ECO:0000259" key="2">
    <source>
        <dbReference type="Pfam" id="PF03104"/>
    </source>
</evidence>
<dbReference type="SUPFAM" id="SSF53098">
    <property type="entry name" value="Ribonuclease H-like"/>
    <property type="match status" value="1"/>
</dbReference>
<reference evidence="3 4" key="1">
    <citation type="journal article" date="2013" name="Curr. Biol.">
        <title>The Genome of the Foraminiferan Reticulomyxa filosa.</title>
        <authorList>
            <person name="Glockner G."/>
            <person name="Hulsmann N."/>
            <person name="Schleicher M."/>
            <person name="Noegel A.A."/>
            <person name="Eichinger L."/>
            <person name="Gallinger C."/>
            <person name="Pawlowski J."/>
            <person name="Sierra R."/>
            <person name="Euteneuer U."/>
            <person name="Pillet L."/>
            <person name="Moustafa A."/>
            <person name="Platzer M."/>
            <person name="Groth M."/>
            <person name="Szafranski K."/>
            <person name="Schliwa M."/>
        </authorList>
    </citation>
    <scope>NUCLEOTIDE SEQUENCE [LARGE SCALE GENOMIC DNA]</scope>
</reference>
<keyword evidence="3" id="KW-0239">DNA-directed DNA polymerase</keyword>
<comment type="caution">
    <text evidence="3">The sequence shown here is derived from an EMBL/GenBank/DDBJ whole genome shotgun (WGS) entry which is preliminary data.</text>
</comment>
<gene>
    <name evidence="3" type="ORF">RFI_28830</name>
</gene>
<dbReference type="Proteomes" id="UP000023152">
    <property type="component" value="Unassembled WGS sequence"/>
</dbReference>
<dbReference type="GO" id="GO:0006272">
    <property type="term" value="P:leading strand elongation"/>
    <property type="evidence" value="ECO:0007669"/>
    <property type="project" value="TreeGrafter"/>
</dbReference>
<evidence type="ECO:0000256" key="1">
    <source>
        <dbReference type="SAM" id="MobiDB-lite"/>
    </source>
</evidence>
<dbReference type="GO" id="GO:0006273">
    <property type="term" value="P:lagging strand elongation"/>
    <property type="evidence" value="ECO:0007669"/>
    <property type="project" value="TreeGrafter"/>
</dbReference>
<dbReference type="OrthoDB" id="6755010at2759"/>
<dbReference type="GO" id="GO:0003887">
    <property type="term" value="F:DNA-directed DNA polymerase activity"/>
    <property type="evidence" value="ECO:0007669"/>
    <property type="project" value="UniProtKB-KW"/>
</dbReference>